<proteinExistence type="predicted"/>
<sequence length="33" mass="3565">MVVIEEFCGVEEGGEAMVMATACDHFYVGNPQT</sequence>
<protein>
    <submittedName>
        <fullName evidence="1">Uncharacterized protein</fullName>
    </submittedName>
</protein>
<evidence type="ECO:0000313" key="2">
    <source>
        <dbReference type="Proteomes" id="UP000322667"/>
    </source>
</evidence>
<dbReference type="EMBL" id="CM017621">
    <property type="protein sequence ID" value="TYH95229.1"/>
    <property type="molecule type" value="Genomic_DNA"/>
</dbReference>
<organism evidence="1 2">
    <name type="scientific">Gossypium tomentosum</name>
    <name type="common">Hawaiian cotton</name>
    <name type="synonym">Gossypium sandvicense</name>
    <dbReference type="NCBI Taxonomy" id="34277"/>
    <lineage>
        <taxon>Eukaryota</taxon>
        <taxon>Viridiplantae</taxon>
        <taxon>Streptophyta</taxon>
        <taxon>Embryophyta</taxon>
        <taxon>Tracheophyta</taxon>
        <taxon>Spermatophyta</taxon>
        <taxon>Magnoliopsida</taxon>
        <taxon>eudicotyledons</taxon>
        <taxon>Gunneridae</taxon>
        <taxon>Pentapetalae</taxon>
        <taxon>rosids</taxon>
        <taxon>malvids</taxon>
        <taxon>Malvales</taxon>
        <taxon>Malvaceae</taxon>
        <taxon>Malvoideae</taxon>
        <taxon>Gossypium</taxon>
    </lineage>
</organism>
<gene>
    <name evidence="1" type="ORF">ES332_A12G091900v1</name>
</gene>
<reference evidence="1 2" key="1">
    <citation type="submission" date="2019-07" db="EMBL/GenBank/DDBJ databases">
        <title>WGS assembly of Gossypium tomentosum.</title>
        <authorList>
            <person name="Chen Z.J."/>
            <person name="Sreedasyam A."/>
            <person name="Ando A."/>
            <person name="Song Q."/>
            <person name="De L."/>
            <person name="Hulse-Kemp A."/>
            <person name="Ding M."/>
            <person name="Ye W."/>
            <person name="Kirkbride R."/>
            <person name="Jenkins J."/>
            <person name="Plott C."/>
            <person name="Lovell J."/>
            <person name="Lin Y.-M."/>
            <person name="Vaughn R."/>
            <person name="Liu B."/>
            <person name="Li W."/>
            <person name="Simpson S."/>
            <person name="Scheffler B."/>
            <person name="Saski C."/>
            <person name="Grover C."/>
            <person name="Hu G."/>
            <person name="Conover J."/>
            <person name="Carlson J."/>
            <person name="Shu S."/>
            <person name="Boston L."/>
            <person name="Williams M."/>
            <person name="Peterson D."/>
            <person name="Mcgee K."/>
            <person name="Jones D."/>
            <person name="Wendel J."/>
            <person name="Stelly D."/>
            <person name="Grimwood J."/>
            <person name="Schmutz J."/>
        </authorList>
    </citation>
    <scope>NUCLEOTIDE SEQUENCE [LARGE SCALE GENOMIC DNA]</scope>
    <source>
        <strain evidence="1">7179.01</strain>
    </source>
</reference>
<accession>A0A5D2MXR7</accession>
<keyword evidence="2" id="KW-1185">Reference proteome</keyword>
<dbReference type="AlphaFoldDB" id="A0A5D2MXR7"/>
<dbReference type="Proteomes" id="UP000322667">
    <property type="component" value="Chromosome A12"/>
</dbReference>
<name>A0A5D2MXR7_GOSTO</name>
<evidence type="ECO:0000313" key="1">
    <source>
        <dbReference type="EMBL" id="TYH95229.1"/>
    </source>
</evidence>